<organism evidence="3 4">
    <name type="scientific">Pseudobutyrivibrio xylanivorans</name>
    <dbReference type="NCBI Taxonomy" id="185007"/>
    <lineage>
        <taxon>Bacteria</taxon>
        <taxon>Bacillati</taxon>
        <taxon>Bacillota</taxon>
        <taxon>Clostridia</taxon>
        <taxon>Lachnospirales</taxon>
        <taxon>Lachnospiraceae</taxon>
        <taxon>Pseudobutyrivibrio</taxon>
    </lineage>
</organism>
<dbReference type="RefSeq" id="WP_090162052.1">
    <property type="nucleotide sequence ID" value="NZ_FMWK01000005.1"/>
</dbReference>
<reference evidence="3 4" key="1">
    <citation type="submission" date="2016-10" db="EMBL/GenBank/DDBJ databases">
        <authorList>
            <person name="de Groot N.N."/>
        </authorList>
    </citation>
    <scope>NUCLEOTIDE SEQUENCE [LARGE SCALE GENOMIC DNA]</scope>
    <source>
        <strain evidence="3 4">DSM 10317</strain>
    </source>
</reference>
<keyword evidence="2" id="KW-1133">Transmembrane helix</keyword>
<feature type="region of interest" description="Disordered" evidence="1">
    <location>
        <begin position="43"/>
        <end position="69"/>
    </location>
</feature>
<protein>
    <submittedName>
        <fullName evidence="3">Uncharacterized protein</fullName>
    </submittedName>
</protein>
<name>A0A1G5RVV4_PSEXY</name>
<sequence>MEALFKSKKLKIALLILALIIICFLGIIYRIYQVNSTNPPLGLKNPDDDPVTGNPSHAEKLDKKSTDKDKGDQIIFMEKDEVYSFSFPDSNGIVLGFEKIDGKWIYSDDTDFEINQDRIDSILNYLCDIHCVEYIEDANGEDYGLDQNSKTFTIQDSAGDTIIVSINNDSEDGKIYYALNYDFSTIYVNGGKLGNVCEYAIQDLIQL</sequence>
<evidence type="ECO:0000256" key="1">
    <source>
        <dbReference type="SAM" id="MobiDB-lite"/>
    </source>
</evidence>
<keyword evidence="2" id="KW-0472">Membrane</keyword>
<accession>A0A1G5RVV4</accession>
<keyword evidence="2" id="KW-0812">Transmembrane</keyword>
<dbReference type="EMBL" id="FMWK01000005">
    <property type="protein sequence ID" value="SCZ78265.1"/>
    <property type="molecule type" value="Genomic_DNA"/>
</dbReference>
<feature type="compositionally biased region" description="Basic and acidic residues" evidence="1">
    <location>
        <begin position="57"/>
        <end position="69"/>
    </location>
</feature>
<evidence type="ECO:0000256" key="2">
    <source>
        <dbReference type="SAM" id="Phobius"/>
    </source>
</evidence>
<proteinExistence type="predicted"/>
<evidence type="ECO:0000313" key="3">
    <source>
        <dbReference type="EMBL" id="SCZ78265.1"/>
    </source>
</evidence>
<feature type="transmembrane region" description="Helical" evidence="2">
    <location>
        <begin position="12"/>
        <end position="32"/>
    </location>
</feature>
<dbReference type="AlphaFoldDB" id="A0A1G5RVV4"/>
<evidence type="ECO:0000313" key="4">
    <source>
        <dbReference type="Proteomes" id="UP000199428"/>
    </source>
</evidence>
<dbReference type="Proteomes" id="UP000199428">
    <property type="component" value="Unassembled WGS sequence"/>
</dbReference>
<gene>
    <name evidence="3" type="ORF">SAMN02910350_01174</name>
</gene>